<dbReference type="InterPro" id="IPR021840">
    <property type="entry name" value="DUF3433"/>
</dbReference>
<proteinExistence type="predicted"/>
<organism evidence="3 4">
    <name type="scientific">Lithohypha guttulata</name>
    <dbReference type="NCBI Taxonomy" id="1690604"/>
    <lineage>
        <taxon>Eukaryota</taxon>
        <taxon>Fungi</taxon>
        <taxon>Dikarya</taxon>
        <taxon>Ascomycota</taxon>
        <taxon>Pezizomycotina</taxon>
        <taxon>Eurotiomycetes</taxon>
        <taxon>Chaetothyriomycetidae</taxon>
        <taxon>Chaetothyriales</taxon>
        <taxon>Trichomeriaceae</taxon>
        <taxon>Lithohypha</taxon>
    </lineage>
</organism>
<reference evidence="3 4" key="1">
    <citation type="submission" date="2023-08" db="EMBL/GenBank/DDBJ databases">
        <title>Black Yeasts Isolated from many extreme environments.</title>
        <authorList>
            <person name="Coleine C."/>
            <person name="Stajich J.E."/>
            <person name="Selbmann L."/>
        </authorList>
    </citation>
    <scope>NUCLEOTIDE SEQUENCE [LARGE SCALE GENOMIC DNA]</scope>
    <source>
        <strain evidence="3 4">CCFEE 5885</strain>
    </source>
</reference>
<feature type="region of interest" description="Disordered" evidence="1">
    <location>
        <begin position="1222"/>
        <end position="1248"/>
    </location>
</feature>
<keyword evidence="2" id="KW-1133">Transmembrane helix</keyword>
<dbReference type="Pfam" id="PF11915">
    <property type="entry name" value="DUF3433"/>
    <property type="match status" value="2"/>
</dbReference>
<feature type="transmembrane region" description="Helical" evidence="2">
    <location>
        <begin position="640"/>
        <end position="664"/>
    </location>
</feature>
<feature type="transmembrane region" description="Helical" evidence="2">
    <location>
        <begin position="124"/>
        <end position="143"/>
    </location>
</feature>
<keyword evidence="2" id="KW-0472">Membrane</keyword>
<keyword evidence="2" id="KW-0812">Transmembrane</keyword>
<feature type="transmembrane region" description="Helical" evidence="2">
    <location>
        <begin position="155"/>
        <end position="177"/>
    </location>
</feature>
<feature type="transmembrane region" description="Helical" evidence="2">
    <location>
        <begin position="532"/>
        <end position="554"/>
    </location>
</feature>
<dbReference type="PANTHER" id="PTHR37544">
    <property type="entry name" value="SPRAY-RELATED"/>
    <property type="match status" value="1"/>
</dbReference>
<evidence type="ECO:0000256" key="2">
    <source>
        <dbReference type="SAM" id="Phobius"/>
    </source>
</evidence>
<keyword evidence="4" id="KW-1185">Reference proteome</keyword>
<sequence>MFQGRQKHHRLINEPAHELSENIQLPATSHTVRREPVPSKDSALLETVHKIELYDGEARPKHDMQDNTSQTYEVVLWSPFYLRRCIIWSFSATFAMIFVLIIILQQESRRLNGLVKVASKDYYLWTYGPTTVFTLISALWGQVEYRTLQLLPWRLMSYGYVSASDSVLLDYVSMWNVLALLKSLRRRHFMVSIAVMVSLIIKIITAFSTGLFTATHAMNDYRTSFKVNEFSDIGFDQTKVDARAYMKSWGVHDQNLKDPVGTSGQYAFQTFYQDTINEGPDGPPAYLPQHWYTANVDVFAPGLECSDATVATSSNDSAVGVHHSECSLQRPWSSTFMEGLYVELATCNGTSSELGQSDLKLWVYIAEETDKDRGQPLATNWLGGEGENATIVEIMYFDFVALMCTPRYNTYRANITLTGETDISHPSAAVDLGEATTVPGLSNFTASSLLYAVYSSVTQADPIGPEYVLLDIDFPALSSIFDSAKLTERVTDSFQAISVQVANDYLTRTSIHHVEGTVMVAETRLVLRDVSAIIISSLLGILFVLSVLFGIFYLPSAVSPRDPGSVAGLAAILARSTRFLEALSGTGTSTAEELERLLSNQRYMTALNDQSFSVELDGADLDLPTRMRDISWWRPMSASLWARSLFLLIPVALIVILEICSRVSKHSDGIVSPSANTFVNSLSVYVPALILLGVRTLFESLYFAARIFQPYHNLKKGGMPPSTTVMEDQNRGIVVMALWRALRKRQWAVMSAAVAVSLAPFLPVVVSGLYTVNNTLLSSNVTLTHLNRLNMSDGYFYTKATSSKSAWLGELILEYNSTYTQWTYQELSFPKVELALNDTRVSDYMGNASLSGSYVTARLPAVYTDMGCEELPVDNYQVAFVNPDGEPEGEISLNVTSLGDLDLSYCLFGEEGLVEYRLTDALSSSDYFNEWLWPYNYYEEPEIVNGDLVNVSSPIPADRLPSGCPVTVVMYGQVSSDASRVDEIVVLKCRPRVMQSDFDVLLSLPDYQFNLTTPPVKVQDSDTVLFDGYMDGSIEAVIPSDLDFTFGLFVPMKANDNSTQALDALFRSMVQGAKSNMGILTAQLINAFGREDYSTENASAIAARPSSSANLNWPFRARVVQDQNTTRVLQAILAAMTICGAVSTFMVDTRKVLPKNPLSIAAAASLFADSKMLQLAVGERKAFIPKGTEWYSNKELQRRGIFETRTYAMSWWDAAGERVNDYKDGKAGHRKSGKRTPGTSTDETTTALGDFEGVRARRKYFTIDVEPQ</sequence>
<gene>
    <name evidence="3" type="ORF">LTR24_004576</name>
</gene>
<feature type="transmembrane region" description="Helical" evidence="2">
    <location>
        <begin position="189"/>
        <end position="212"/>
    </location>
</feature>
<feature type="transmembrane region" description="Helical" evidence="2">
    <location>
        <begin position="684"/>
        <end position="705"/>
    </location>
</feature>
<feature type="compositionally biased region" description="Polar residues" evidence="1">
    <location>
        <begin position="1237"/>
        <end position="1247"/>
    </location>
</feature>
<dbReference type="Proteomes" id="UP001345013">
    <property type="component" value="Unassembled WGS sequence"/>
</dbReference>
<name>A0ABR0KBQ7_9EURO</name>
<feature type="transmembrane region" description="Helical" evidence="2">
    <location>
        <begin position="747"/>
        <end position="770"/>
    </location>
</feature>
<dbReference type="PANTHER" id="PTHR37544:SF1">
    <property type="entry name" value="PHOSPHORIBOSYLAMINOIMIDAZOLE-SUCCINOCARBOXAMIDE SYNTHASE"/>
    <property type="match status" value="1"/>
</dbReference>
<dbReference type="EMBL" id="JAVRRG010000048">
    <property type="protein sequence ID" value="KAK5093047.1"/>
    <property type="molecule type" value="Genomic_DNA"/>
</dbReference>
<comment type="caution">
    <text evidence="3">The sequence shown here is derived from an EMBL/GenBank/DDBJ whole genome shotgun (WGS) entry which is preliminary data.</text>
</comment>
<protein>
    <submittedName>
        <fullName evidence="3">Uncharacterized protein</fullName>
    </submittedName>
</protein>
<evidence type="ECO:0000313" key="3">
    <source>
        <dbReference type="EMBL" id="KAK5093047.1"/>
    </source>
</evidence>
<evidence type="ECO:0000256" key="1">
    <source>
        <dbReference type="SAM" id="MobiDB-lite"/>
    </source>
</evidence>
<feature type="transmembrane region" description="Helical" evidence="2">
    <location>
        <begin position="86"/>
        <end position="104"/>
    </location>
</feature>
<evidence type="ECO:0000313" key="4">
    <source>
        <dbReference type="Proteomes" id="UP001345013"/>
    </source>
</evidence>
<accession>A0ABR0KBQ7</accession>